<dbReference type="STRING" id="1172194.WQQ_38830"/>
<accession>I8T4N8</accession>
<evidence type="ECO:0000313" key="2">
    <source>
        <dbReference type="EMBL" id="EIT68688.1"/>
    </source>
</evidence>
<evidence type="ECO:0000256" key="1">
    <source>
        <dbReference type="SAM" id="MobiDB-lite"/>
    </source>
</evidence>
<organism evidence="2 3">
    <name type="scientific">Hydrocarboniphaga effusa AP103</name>
    <dbReference type="NCBI Taxonomy" id="1172194"/>
    <lineage>
        <taxon>Bacteria</taxon>
        <taxon>Pseudomonadati</taxon>
        <taxon>Pseudomonadota</taxon>
        <taxon>Gammaproteobacteria</taxon>
        <taxon>Nevskiales</taxon>
        <taxon>Nevskiaceae</taxon>
        <taxon>Hydrocarboniphaga</taxon>
    </lineage>
</organism>
<feature type="region of interest" description="Disordered" evidence="1">
    <location>
        <begin position="1"/>
        <end position="39"/>
    </location>
</feature>
<sequence length="55" mass="5586">MGDVADAALRGHAGDGRGAGGARAGQQADEEQDGGDEGCAHVPFLESGCCLWEQR</sequence>
<gene>
    <name evidence="2" type="ORF">WQQ_38830</name>
</gene>
<reference evidence="2 3" key="1">
    <citation type="journal article" date="2012" name="J. Bacteriol.">
        <title>Genome Sequence of n-Alkane-Degrading Hydrocarboniphaga effusa Strain AP103T (ATCC BAA-332T).</title>
        <authorList>
            <person name="Chang H.K."/>
            <person name="Zylstra G.J."/>
            <person name="Chae J.C."/>
        </authorList>
    </citation>
    <scope>NUCLEOTIDE SEQUENCE [LARGE SCALE GENOMIC DNA]</scope>
    <source>
        <strain evidence="2 3">AP103</strain>
    </source>
</reference>
<evidence type="ECO:0000313" key="3">
    <source>
        <dbReference type="Proteomes" id="UP000003704"/>
    </source>
</evidence>
<keyword evidence="3" id="KW-1185">Reference proteome</keyword>
<protein>
    <submittedName>
        <fullName evidence="2">Uncharacterized protein</fullName>
    </submittedName>
</protein>
<feature type="compositionally biased region" description="Low complexity" evidence="1">
    <location>
        <begin position="1"/>
        <end position="11"/>
    </location>
</feature>
<proteinExistence type="predicted"/>
<name>I8T4N8_9GAMM</name>
<comment type="caution">
    <text evidence="2">The sequence shown here is derived from an EMBL/GenBank/DDBJ whole genome shotgun (WGS) entry which is preliminary data.</text>
</comment>
<dbReference type="Proteomes" id="UP000003704">
    <property type="component" value="Unassembled WGS sequence"/>
</dbReference>
<dbReference type="AlphaFoldDB" id="I8T4N8"/>
<dbReference type="EMBL" id="AKGD01000003">
    <property type="protein sequence ID" value="EIT68688.1"/>
    <property type="molecule type" value="Genomic_DNA"/>
</dbReference>